<feature type="signal peptide" evidence="1">
    <location>
        <begin position="1"/>
        <end position="19"/>
    </location>
</feature>
<evidence type="ECO:0000256" key="1">
    <source>
        <dbReference type="SAM" id="SignalP"/>
    </source>
</evidence>
<feature type="domain" description="Follistatin-like" evidence="2">
    <location>
        <begin position="40"/>
        <end position="62"/>
    </location>
</feature>
<evidence type="ECO:0000259" key="2">
    <source>
        <dbReference type="SMART" id="SM00274"/>
    </source>
</evidence>
<dbReference type="RefSeq" id="XP_070911686.1">
    <property type="nucleotide sequence ID" value="XM_071055585.1"/>
</dbReference>
<name>A0ABQ0FWS4_9PEZI</name>
<dbReference type="Proteomes" id="UP001628179">
    <property type="component" value="Unassembled WGS sequence"/>
</dbReference>
<proteinExistence type="predicted"/>
<dbReference type="GeneID" id="98170908"/>
<gene>
    <name evidence="3" type="ORF">MFIFM68171_00163</name>
</gene>
<feature type="chain" id="PRO_5047162986" description="Follistatin-like domain-containing protein" evidence="1">
    <location>
        <begin position="20"/>
        <end position="197"/>
    </location>
</feature>
<evidence type="ECO:0000313" key="3">
    <source>
        <dbReference type="EMBL" id="GAB1309953.1"/>
    </source>
</evidence>
<accession>A0ABQ0FWS4</accession>
<keyword evidence="4" id="KW-1185">Reference proteome</keyword>
<sequence length="197" mass="20184">MLPLRLLAIGSILILQVVANPVGFSPRQQKQQQQQRATHSCATVRCPAGTRCVDSSGTARCVPIPAPQQDPRRRDDTAETGTTTACGPNVCASGQVCCNPSCGVCTAPGEPCTDEACVGPQCGPDPFFFCPLDQVCCNESCGKCAPPGTPCTMEGCLPPTPPPKLGPSCGNTTCAPGAARAGEAMWAGGVFGDGEML</sequence>
<comment type="caution">
    <text evidence="3">The sequence shown here is derived from an EMBL/GenBank/DDBJ whole genome shotgun (WGS) entry which is preliminary data.</text>
</comment>
<organism evidence="3 4">
    <name type="scientific">Madurella fahalii</name>
    <dbReference type="NCBI Taxonomy" id="1157608"/>
    <lineage>
        <taxon>Eukaryota</taxon>
        <taxon>Fungi</taxon>
        <taxon>Dikarya</taxon>
        <taxon>Ascomycota</taxon>
        <taxon>Pezizomycotina</taxon>
        <taxon>Sordariomycetes</taxon>
        <taxon>Sordariomycetidae</taxon>
        <taxon>Sordariales</taxon>
        <taxon>Sordariales incertae sedis</taxon>
        <taxon>Madurella</taxon>
    </lineage>
</organism>
<dbReference type="InterPro" id="IPR003645">
    <property type="entry name" value="Fol_N"/>
</dbReference>
<protein>
    <recommendedName>
        <fullName evidence="2">Follistatin-like domain-containing protein</fullName>
    </recommendedName>
</protein>
<dbReference type="SMART" id="SM00274">
    <property type="entry name" value="FOLN"/>
    <property type="match status" value="1"/>
</dbReference>
<keyword evidence="1" id="KW-0732">Signal</keyword>
<evidence type="ECO:0000313" key="4">
    <source>
        <dbReference type="Proteomes" id="UP001628179"/>
    </source>
</evidence>
<reference evidence="3 4" key="1">
    <citation type="submission" date="2024-09" db="EMBL/GenBank/DDBJ databases">
        <title>Itraconazole resistance in Madurella fahalii resulting from another homologue of gene encoding cytochrome P450 14-alpha sterol demethylase (CYP51).</title>
        <authorList>
            <person name="Yoshioka I."/>
            <person name="Fahal A.H."/>
            <person name="Kaneko S."/>
            <person name="Yaguchi T."/>
        </authorList>
    </citation>
    <scope>NUCLEOTIDE SEQUENCE [LARGE SCALE GENOMIC DNA]</scope>
    <source>
        <strain evidence="3 4">IFM 68171</strain>
    </source>
</reference>
<dbReference type="EMBL" id="BAAFSV010000001">
    <property type="protein sequence ID" value="GAB1309953.1"/>
    <property type="molecule type" value="Genomic_DNA"/>
</dbReference>